<protein>
    <submittedName>
        <fullName evidence="1">Uncharacterized protein</fullName>
    </submittedName>
</protein>
<dbReference type="NCBIfam" id="NF047423">
    <property type="entry name" value="BOW99_gp33_fam"/>
    <property type="match status" value="1"/>
</dbReference>
<organism evidence="1">
    <name type="scientific">Caudovirales sp. ctaix4</name>
    <dbReference type="NCBI Taxonomy" id="2827635"/>
    <lineage>
        <taxon>Viruses</taxon>
        <taxon>Duplodnaviria</taxon>
        <taxon>Heunggongvirae</taxon>
        <taxon>Uroviricota</taxon>
        <taxon>Caudoviricetes</taxon>
    </lineage>
</organism>
<proteinExistence type="predicted"/>
<dbReference type="EMBL" id="BK032533">
    <property type="protein sequence ID" value="DAF46187.1"/>
    <property type="molecule type" value="Genomic_DNA"/>
</dbReference>
<reference evidence="1" key="1">
    <citation type="journal article" date="2021" name="Proc. Natl. Acad. Sci. U.S.A.">
        <title>A Catalog of Tens of Thousands of Viruses from Human Metagenomes Reveals Hidden Associations with Chronic Diseases.</title>
        <authorList>
            <person name="Tisza M.J."/>
            <person name="Buck C.B."/>
        </authorList>
    </citation>
    <scope>NUCLEOTIDE SEQUENCE</scope>
    <source>
        <strain evidence="1">Ctaix4</strain>
    </source>
</reference>
<accession>A0A8S5S5V0</accession>
<sequence length="52" mass="5764">MVTHVMSDGTKRESIEGLVVPEGHPVYKVIQKMKEEGVIVNENEATQRAKAV</sequence>
<dbReference type="InterPro" id="IPR059211">
    <property type="entry name" value="BOW99_gp33-like"/>
</dbReference>
<evidence type="ECO:0000313" key="1">
    <source>
        <dbReference type="EMBL" id="DAF46187.1"/>
    </source>
</evidence>
<name>A0A8S5S5V0_9CAUD</name>